<proteinExistence type="predicted"/>
<dbReference type="AlphaFoldDB" id="A0A931M0X4"/>
<evidence type="ECO:0000256" key="2">
    <source>
        <dbReference type="SAM" id="SignalP"/>
    </source>
</evidence>
<feature type="chain" id="PRO_5036749107" evidence="2">
    <location>
        <begin position="19"/>
        <end position="472"/>
    </location>
</feature>
<reference evidence="3" key="1">
    <citation type="submission" date="2020-07" db="EMBL/GenBank/DDBJ databases">
        <title>Huge and variable diversity of episymbiotic CPR bacteria and DPANN archaea in groundwater ecosystems.</title>
        <authorList>
            <person name="He C.Y."/>
            <person name="Keren R."/>
            <person name="Whittaker M."/>
            <person name="Farag I.F."/>
            <person name="Doudna J."/>
            <person name="Cate J.H.D."/>
            <person name="Banfield J.F."/>
        </authorList>
    </citation>
    <scope>NUCLEOTIDE SEQUENCE</scope>
    <source>
        <strain evidence="3">NC_groundwater_17_Pr7_B-0.1um_64_12</strain>
    </source>
</reference>
<dbReference type="EMBL" id="JACOSL010000041">
    <property type="protein sequence ID" value="MBI1756896.1"/>
    <property type="molecule type" value="Genomic_DNA"/>
</dbReference>
<accession>A0A931M0X4</accession>
<keyword evidence="2" id="KW-0732">Signal</keyword>
<name>A0A931M0X4_FIMGI</name>
<sequence>MRKVVTLMLAGLAGFAIAQAPFTIVRPTDGSKVREKVRILFPKDSVPRGGYVGVFLNNRFSEALVPDPKGKFYEYLLDTKARKVKDGPLKIELVLYVDYSDQPRIIDRTSVNVVVANKANVPLADSGLKLRYKWIPGNEVVYNCDIRLATSTSTGAQRAVGSRAAELPLDALSFRMVYGIDNAYANGDGLIRMQAQPPTGRHSIFLQFPDDPAGRFYRDAEFAQVYTRLTSTGKEVYGSVPIGYALEGTSPTESSLRDVWAIFPLPTLPYRAVHPGDIWQTQFQEPSIDLARFHEQQSLFKVIPARGEFVGIEWEMGHPCAKVHQSMAVGNVVRGDQSEVIDETYWFALDKSVIIKFVRTETSTRRIGAAAAGGGDIPVPATNAPTPARPAAPAGGGGRGGGGRGGRGGGFDAPITPPGFFQRGGYGSGESPQRPQVVVQPPTAGATTGGFSASTNVQFERIVFEQTFILAS</sequence>
<dbReference type="Proteomes" id="UP000727962">
    <property type="component" value="Unassembled WGS sequence"/>
</dbReference>
<comment type="caution">
    <text evidence="3">The sequence shown here is derived from an EMBL/GenBank/DDBJ whole genome shotgun (WGS) entry which is preliminary data.</text>
</comment>
<organism evidence="3 4">
    <name type="scientific">Fimbriimonas ginsengisoli</name>
    <dbReference type="NCBI Taxonomy" id="1005039"/>
    <lineage>
        <taxon>Bacteria</taxon>
        <taxon>Bacillati</taxon>
        <taxon>Armatimonadota</taxon>
        <taxon>Fimbriimonadia</taxon>
        <taxon>Fimbriimonadales</taxon>
        <taxon>Fimbriimonadaceae</taxon>
        <taxon>Fimbriimonas</taxon>
    </lineage>
</organism>
<evidence type="ECO:0000313" key="3">
    <source>
        <dbReference type="EMBL" id="MBI1756896.1"/>
    </source>
</evidence>
<feature type="compositionally biased region" description="Low complexity" evidence="1">
    <location>
        <begin position="432"/>
        <end position="442"/>
    </location>
</feature>
<feature type="signal peptide" evidence="2">
    <location>
        <begin position="1"/>
        <end position="18"/>
    </location>
</feature>
<evidence type="ECO:0000256" key="1">
    <source>
        <dbReference type="SAM" id="MobiDB-lite"/>
    </source>
</evidence>
<feature type="compositionally biased region" description="Gly residues" evidence="1">
    <location>
        <begin position="394"/>
        <end position="411"/>
    </location>
</feature>
<gene>
    <name evidence="3" type="ORF">HYR64_07305</name>
</gene>
<protein>
    <submittedName>
        <fullName evidence="3">Uncharacterized protein</fullName>
    </submittedName>
</protein>
<evidence type="ECO:0000313" key="4">
    <source>
        <dbReference type="Proteomes" id="UP000727962"/>
    </source>
</evidence>
<feature type="region of interest" description="Disordered" evidence="1">
    <location>
        <begin position="370"/>
        <end position="451"/>
    </location>
</feature>